<dbReference type="HOGENOM" id="CLU_1644195_0_0_1"/>
<dbReference type="SUPFAM" id="SSF102705">
    <property type="entry name" value="NIF3 (NGG1p interacting factor 3)-like"/>
    <property type="match status" value="2"/>
</dbReference>
<feature type="binding site" evidence="2">
    <location>
        <position position="64"/>
    </location>
    <ligand>
        <name>a divalent metal cation</name>
        <dbReference type="ChEBI" id="CHEBI:60240"/>
        <label>2</label>
    </ligand>
</feature>
<sequence length="161" mass="18460">MSIYEIYNKINEVLPLNQSLEWDNTGILVNSGFDSKNVLLTIDITEKVIEECKIKNIGNIIAYHPILFTVAMYTCDVPKYMVVGVGSAFKYHTFFDSVIITGEMSHHCLLHSLQNRNTVILLEHSNSERIVLPYIKTILQKILPEYKIFISDADSDPINFY</sequence>
<dbReference type="Pfam" id="PF01784">
    <property type="entry name" value="DUF34_NIF3"/>
    <property type="match status" value="2"/>
</dbReference>
<dbReference type="FunFam" id="3.40.1390.30:FF:000001">
    <property type="entry name" value="GTP cyclohydrolase 1 type 2"/>
    <property type="match status" value="1"/>
</dbReference>
<evidence type="ECO:0000313" key="3">
    <source>
        <dbReference type="EMBL" id="EQB61534.1"/>
    </source>
</evidence>
<dbReference type="Gene3D" id="3.40.1390.30">
    <property type="entry name" value="NIF3 (NGG1p interacting factor 3)-like"/>
    <property type="match status" value="1"/>
</dbReference>
<reference evidence="3 4" key="1">
    <citation type="journal article" date="2013" name="BMC Genomics">
        <title>Genome sequencing and comparative genomics of honey bee microsporidia, Nosema apis reveal novel insights into host-parasite interactions.</title>
        <authorList>
            <person name="Chen Yp."/>
            <person name="Pettis J.S."/>
            <person name="Zhao Y."/>
            <person name="Liu X."/>
            <person name="Tallon L.J."/>
            <person name="Sadzewicz L.D."/>
            <person name="Li R."/>
            <person name="Zheng H."/>
            <person name="Huang S."/>
            <person name="Zhang X."/>
            <person name="Hamilton M.C."/>
            <person name="Pernal S.F."/>
            <person name="Melathopoulos A.P."/>
            <person name="Yan X."/>
            <person name="Evans J.D."/>
        </authorList>
    </citation>
    <scope>NUCLEOTIDE SEQUENCE [LARGE SCALE GENOMIC DNA]</scope>
    <source>
        <strain evidence="3 4">BRL 01</strain>
    </source>
</reference>
<evidence type="ECO:0000256" key="1">
    <source>
        <dbReference type="ARBA" id="ARBA00006964"/>
    </source>
</evidence>
<proteinExistence type="inferred from homology"/>
<keyword evidence="2" id="KW-0479">Metal-binding</keyword>
<keyword evidence="4" id="KW-1185">Reference proteome</keyword>
<gene>
    <name evidence="3" type="ORF">NAPIS_ORF00891</name>
</gene>
<name>T0LB69_9MICR</name>
<dbReference type="GO" id="GO:0046872">
    <property type="term" value="F:metal ion binding"/>
    <property type="evidence" value="ECO:0007669"/>
    <property type="project" value="UniProtKB-KW"/>
</dbReference>
<organism evidence="3 4">
    <name type="scientific">Vairimorpha apis BRL 01</name>
    <dbReference type="NCBI Taxonomy" id="1037528"/>
    <lineage>
        <taxon>Eukaryota</taxon>
        <taxon>Fungi</taxon>
        <taxon>Fungi incertae sedis</taxon>
        <taxon>Microsporidia</taxon>
        <taxon>Nosematidae</taxon>
        <taxon>Vairimorpha</taxon>
    </lineage>
</organism>
<dbReference type="Proteomes" id="UP000053780">
    <property type="component" value="Unassembled WGS sequence"/>
</dbReference>
<dbReference type="AlphaFoldDB" id="T0LB69"/>
<dbReference type="PANTHER" id="PTHR13799">
    <property type="entry name" value="NGG1 INTERACTING FACTOR 3"/>
    <property type="match status" value="1"/>
</dbReference>
<dbReference type="InterPro" id="IPR036069">
    <property type="entry name" value="DUF34/NIF3_sf"/>
</dbReference>
<evidence type="ECO:0000313" key="4">
    <source>
        <dbReference type="Proteomes" id="UP000053780"/>
    </source>
</evidence>
<dbReference type="GO" id="GO:0005739">
    <property type="term" value="C:mitochondrion"/>
    <property type="evidence" value="ECO:0007669"/>
    <property type="project" value="TreeGrafter"/>
</dbReference>
<protein>
    <submittedName>
        <fullName evidence="3">Ngg1 interacting factor 3-like protein</fullName>
    </submittedName>
</protein>
<comment type="similarity">
    <text evidence="1">Belongs to the GTP cyclohydrolase I type 2/NIF3 family.</text>
</comment>
<evidence type="ECO:0000256" key="2">
    <source>
        <dbReference type="PIRSR" id="PIRSR602678-1"/>
    </source>
</evidence>
<dbReference type="OrthoDB" id="3345469at2759"/>
<dbReference type="EMBL" id="KE647128">
    <property type="protein sequence ID" value="EQB61534.1"/>
    <property type="molecule type" value="Genomic_DNA"/>
</dbReference>
<accession>T0LB69</accession>
<dbReference type="InterPro" id="IPR002678">
    <property type="entry name" value="DUF34/NIF3"/>
</dbReference>
<dbReference type="VEuPathDB" id="MicrosporidiaDB:NAPIS_ORF00891"/>
<dbReference type="PANTHER" id="PTHR13799:SF13">
    <property type="entry name" value="NIF3-LIKE PROTEIN 1"/>
    <property type="match status" value="1"/>
</dbReference>